<dbReference type="InterPro" id="IPR051636">
    <property type="entry name" value="Plant_LTP/defense-related"/>
</dbReference>
<evidence type="ECO:0000313" key="4">
    <source>
        <dbReference type="RefSeq" id="XP_010906726.1"/>
    </source>
</evidence>
<dbReference type="InterPro" id="IPR036312">
    <property type="entry name" value="Bifun_inhib/LTP/seed_sf"/>
</dbReference>
<dbReference type="CDD" id="cd01958">
    <property type="entry name" value="HPS_like"/>
    <property type="match status" value="1"/>
</dbReference>
<keyword evidence="1" id="KW-0732">Signal</keyword>
<evidence type="ECO:0000256" key="1">
    <source>
        <dbReference type="SAM" id="SignalP"/>
    </source>
</evidence>
<keyword evidence="3" id="KW-1185">Reference proteome</keyword>
<dbReference type="GeneID" id="105033565"/>
<dbReference type="InParanoid" id="A0A6I9QD25"/>
<organism evidence="3 4">
    <name type="scientific">Elaeis guineensis var. tenera</name>
    <name type="common">Oil palm</name>
    <dbReference type="NCBI Taxonomy" id="51953"/>
    <lineage>
        <taxon>Eukaryota</taxon>
        <taxon>Viridiplantae</taxon>
        <taxon>Streptophyta</taxon>
        <taxon>Embryophyta</taxon>
        <taxon>Tracheophyta</taxon>
        <taxon>Spermatophyta</taxon>
        <taxon>Magnoliopsida</taxon>
        <taxon>Liliopsida</taxon>
        <taxon>Arecaceae</taxon>
        <taxon>Arecoideae</taxon>
        <taxon>Cocoseae</taxon>
        <taxon>Elaeidinae</taxon>
        <taxon>Elaeis</taxon>
    </lineage>
</organism>
<dbReference type="InterPro" id="IPR016140">
    <property type="entry name" value="Bifunc_inhib/LTP/seed_store"/>
</dbReference>
<name>A0A6I9QD25_ELAGV</name>
<evidence type="ECO:0000259" key="2">
    <source>
        <dbReference type="SMART" id="SM00499"/>
    </source>
</evidence>
<dbReference type="PROSITE" id="PS51257">
    <property type="entry name" value="PROKAR_LIPOPROTEIN"/>
    <property type="match status" value="1"/>
</dbReference>
<sequence length="199" mass="20239">MAMDSSKLSALLLLMLFISSTPIALACRNCPTPPTPKTPETPKGPITIPPIIGKPPITLPPIIGKPPITLPPIIGKPPITLPPLIPPIIGMAPPTVGTPPPANKPGCVPPPPAATTCPIDALKFGACADILGSTVHIGDSAVECCSQLGGLPGVQAAACLCTTIKAKLLDMNIYLPIALELLVTCGNSAPPAGYTCPKY</sequence>
<evidence type="ECO:0000313" key="3">
    <source>
        <dbReference type="Proteomes" id="UP000504607"/>
    </source>
</evidence>
<dbReference type="Gene3D" id="1.10.110.10">
    <property type="entry name" value="Plant lipid-transfer and hydrophobic proteins"/>
    <property type="match status" value="1"/>
</dbReference>
<dbReference type="OrthoDB" id="1935738at2759"/>
<protein>
    <submittedName>
        <fullName evidence="4">36.4 kDa proline-rich protein</fullName>
    </submittedName>
</protein>
<proteinExistence type="predicted"/>
<dbReference type="InterPro" id="IPR027923">
    <property type="entry name" value="Hydrophob_seed_dom"/>
</dbReference>
<feature type="signal peptide" evidence="1">
    <location>
        <begin position="1"/>
        <end position="26"/>
    </location>
</feature>
<dbReference type="SUPFAM" id="SSF47699">
    <property type="entry name" value="Bifunctional inhibitor/lipid-transfer protein/seed storage 2S albumin"/>
    <property type="match status" value="1"/>
</dbReference>
<dbReference type="Proteomes" id="UP000504607">
    <property type="component" value="Unplaced"/>
</dbReference>
<dbReference type="SMART" id="SM00499">
    <property type="entry name" value="AAI"/>
    <property type="match status" value="1"/>
</dbReference>
<dbReference type="Pfam" id="PF14547">
    <property type="entry name" value="Hydrophob_seed"/>
    <property type="match status" value="1"/>
</dbReference>
<reference evidence="4" key="1">
    <citation type="submission" date="2025-08" db="UniProtKB">
        <authorList>
            <consortium name="RefSeq"/>
        </authorList>
    </citation>
    <scope>IDENTIFICATION</scope>
</reference>
<feature type="domain" description="Bifunctional inhibitor/plant lipid transfer protein/seed storage helical" evidence="2">
    <location>
        <begin position="117"/>
        <end position="196"/>
    </location>
</feature>
<dbReference type="PANTHER" id="PTHR31731">
    <property type="match status" value="1"/>
</dbReference>
<gene>
    <name evidence="4" type="primary">LOC105033565</name>
</gene>
<dbReference type="KEGG" id="egu:105033565"/>
<feature type="chain" id="PRO_5026981643" evidence="1">
    <location>
        <begin position="27"/>
        <end position="199"/>
    </location>
</feature>
<accession>A0A6I9QD25</accession>
<dbReference type="AlphaFoldDB" id="A0A6I9QD25"/>
<dbReference type="RefSeq" id="XP_010906726.1">
    <property type="nucleotide sequence ID" value="XM_010908424.3"/>
</dbReference>